<feature type="region of interest" description="Disordered" evidence="1">
    <location>
        <begin position="1"/>
        <end position="30"/>
    </location>
</feature>
<reference evidence="3 4" key="1">
    <citation type="submission" date="2015-02" db="EMBL/GenBank/DDBJ databases">
        <title>Draft Genome Sequences of Two Closely-Related Aflatoxigenic Aspergillus Species Obtained from the Cote d'Ivoire.</title>
        <authorList>
            <person name="Moore G.G."/>
            <person name="Beltz S.B."/>
            <person name="Mack B.M."/>
        </authorList>
    </citation>
    <scope>NUCLEOTIDE SEQUENCE [LARGE SCALE GENOMIC DNA]</scope>
    <source>
        <strain evidence="3 4">SRRC1468</strain>
    </source>
</reference>
<feature type="compositionally biased region" description="Low complexity" evidence="1">
    <location>
        <begin position="12"/>
        <end position="30"/>
    </location>
</feature>
<dbReference type="AlphaFoldDB" id="A0A0F8X8I2"/>
<evidence type="ECO:0000313" key="3">
    <source>
        <dbReference type="EMBL" id="KKK25880.1"/>
    </source>
</evidence>
<name>A0A0F8X8I2_9EURO</name>
<dbReference type="Proteomes" id="UP000034291">
    <property type="component" value="Unassembled WGS sequence"/>
</dbReference>
<accession>A0A0F8X8I2</accession>
<proteinExistence type="predicted"/>
<keyword evidence="4" id="KW-1185">Reference proteome</keyword>
<evidence type="ECO:0000259" key="2">
    <source>
        <dbReference type="Pfam" id="PF03061"/>
    </source>
</evidence>
<feature type="domain" description="Thioesterase" evidence="2">
    <location>
        <begin position="148"/>
        <end position="213"/>
    </location>
</feature>
<feature type="region of interest" description="Disordered" evidence="1">
    <location>
        <begin position="220"/>
        <end position="244"/>
    </location>
</feature>
<dbReference type="OrthoDB" id="506431at2759"/>
<dbReference type="PANTHER" id="PTHR47260:SF2">
    <property type="entry name" value="THIOESTERASE DOMAIN-CONTAINING PROTEIN-RELATED"/>
    <property type="match status" value="1"/>
</dbReference>
<protein>
    <recommendedName>
        <fullName evidence="2">Thioesterase domain-containing protein</fullName>
    </recommendedName>
</protein>
<comment type="caution">
    <text evidence="3">The sequence shown here is derived from an EMBL/GenBank/DDBJ whole genome shotgun (WGS) entry which is preliminary data.</text>
</comment>
<feature type="compositionally biased region" description="Low complexity" evidence="1">
    <location>
        <begin position="234"/>
        <end position="243"/>
    </location>
</feature>
<dbReference type="SUPFAM" id="SSF54637">
    <property type="entry name" value="Thioesterase/thiol ester dehydrase-isomerase"/>
    <property type="match status" value="1"/>
</dbReference>
<evidence type="ECO:0000256" key="1">
    <source>
        <dbReference type="SAM" id="MobiDB-lite"/>
    </source>
</evidence>
<dbReference type="EMBL" id="JZBS01000647">
    <property type="protein sequence ID" value="KKK25880.1"/>
    <property type="molecule type" value="Genomic_DNA"/>
</dbReference>
<dbReference type="PANTHER" id="PTHR47260">
    <property type="entry name" value="UPF0644 PROTEIN PB2B4.06"/>
    <property type="match status" value="1"/>
</dbReference>
<evidence type="ECO:0000313" key="4">
    <source>
        <dbReference type="Proteomes" id="UP000034291"/>
    </source>
</evidence>
<feature type="region of interest" description="Disordered" evidence="1">
    <location>
        <begin position="97"/>
        <end position="121"/>
    </location>
</feature>
<dbReference type="InterPro" id="IPR006683">
    <property type="entry name" value="Thioestr_dom"/>
</dbReference>
<dbReference type="Gene3D" id="3.10.129.10">
    <property type="entry name" value="Hotdog Thioesterase"/>
    <property type="match status" value="1"/>
</dbReference>
<feature type="compositionally biased region" description="Polar residues" evidence="1">
    <location>
        <begin position="1"/>
        <end position="11"/>
    </location>
</feature>
<dbReference type="CDD" id="cd03443">
    <property type="entry name" value="PaaI_thioesterase"/>
    <property type="match status" value="1"/>
</dbReference>
<sequence>MSRTLSRLLQRQQPTAQPPAATTIPAPSSQTCIRSAQTQATTSFPPEIDDMLSTLPLIKSLRQDPTFKETRPHLAMPSNLRSSHFVGGSLAGQVAASSSSSSSSLTGHPQSQNTAAAATATATATAEPPQCQIIAFFPIGSQMCGHPGFVHGGLLSVLFDEVFAYCASQSFRTGSGMTANLNVNFRKPALPDRVYVLRAATVKVEGRKAWVEGTMTMTSLPLHGAGESDGKAEQQQQQQQQQQPVMVAEASALFVEPKFAE</sequence>
<feature type="non-terminal residue" evidence="3">
    <location>
        <position position="261"/>
    </location>
</feature>
<dbReference type="STRING" id="308745.A0A0F8X8I2"/>
<dbReference type="InterPro" id="IPR052061">
    <property type="entry name" value="PTE-AB_protein"/>
</dbReference>
<gene>
    <name evidence="3" type="ORF">ARAM_004236</name>
</gene>
<dbReference type="Pfam" id="PF03061">
    <property type="entry name" value="4HBT"/>
    <property type="match status" value="1"/>
</dbReference>
<dbReference type="InterPro" id="IPR029069">
    <property type="entry name" value="HotDog_dom_sf"/>
</dbReference>
<organism evidence="3 4">
    <name type="scientific">Aspergillus rambellii</name>
    <dbReference type="NCBI Taxonomy" id="308745"/>
    <lineage>
        <taxon>Eukaryota</taxon>
        <taxon>Fungi</taxon>
        <taxon>Dikarya</taxon>
        <taxon>Ascomycota</taxon>
        <taxon>Pezizomycotina</taxon>
        <taxon>Eurotiomycetes</taxon>
        <taxon>Eurotiomycetidae</taxon>
        <taxon>Eurotiales</taxon>
        <taxon>Aspergillaceae</taxon>
        <taxon>Aspergillus</taxon>
        <taxon>Aspergillus subgen. Nidulantes</taxon>
    </lineage>
</organism>